<dbReference type="HOGENOM" id="CLU_020884_0_2_10"/>
<comment type="caution">
    <text evidence="2">The sequence shown here is derived from an EMBL/GenBank/DDBJ whole genome shotgun (WGS) entry which is preliminary data.</text>
</comment>
<dbReference type="EMBL" id="ABFK02000020">
    <property type="protein sequence ID" value="EDS02794.1"/>
    <property type="molecule type" value="Genomic_DNA"/>
</dbReference>
<name>B0MYV8_9BACT</name>
<evidence type="ECO:0000259" key="1">
    <source>
        <dbReference type="SMART" id="SM00849"/>
    </source>
</evidence>
<accession>B0MYV8</accession>
<dbReference type="Proteomes" id="UP000005819">
    <property type="component" value="Unassembled WGS sequence"/>
</dbReference>
<feature type="domain" description="Metallo-beta-lactamase" evidence="1">
    <location>
        <begin position="112"/>
        <end position="317"/>
    </location>
</feature>
<dbReference type="Gene3D" id="3.60.15.10">
    <property type="entry name" value="Ribonuclease Z/Hydroxyacylglutathione hydrolase-like"/>
    <property type="match status" value="1"/>
</dbReference>
<dbReference type="Pfam" id="PF12706">
    <property type="entry name" value="Lactamase_B_2"/>
    <property type="match status" value="1"/>
</dbReference>
<dbReference type="PANTHER" id="PTHR15032">
    <property type="entry name" value="N-ACYL-PHOSPHATIDYLETHANOLAMINE-HYDROLYZING PHOSPHOLIPASE D"/>
    <property type="match status" value="1"/>
</dbReference>
<proteinExistence type="predicted"/>
<dbReference type="InterPro" id="IPR001279">
    <property type="entry name" value="Metallo-B-lactamas"/>
</dbReference>
<reference evidence="2" key="1">
    <citation type="submission" date="2007-10" db="EMBL/GenBank/DDBJ databases">
        <authorList>
            <person name="Fulton L."/>
            <person name="Clifton S."/>
            <person name="Fulton B."/>
            <person name="Xu J."/>
            <person name="Minx P."/>
            <person name="Pepin K.H."/>
            <person name="Johnson M."/>
            <person name="Thiruvilangam P."/>
            <person name="Bhonagiri V."/>
            <person name="Nash W.E."/>
            <person name="Mardis E.R."/>
            <person name="Wilson R.K."/>
        </authorList>
    </citation>
    <scope>NUCLEOTIDE SEQUENCE [LARGE SCALE GENOMIC DNA]</scope>
    <source>
        <strain evidence="2">DSM 17216</strain>
    </source>
</reference>
<evidence type="ECO:0000313" key="3">
    <source>
        <dbReference type="Proteomes" id="UP000005819"/>
    </source>
</evidence>
<dbReference type="RefSeq" id="WP_004328376.1">
    <property type="nucleotide sequence ID" value="NZ_DS499577.1"/>
</dbReference>
<dbReference type="AlphaFoldDB" id="B0MYV8"/>
<protein>
    <submittedName>
        <fullName evidence="2">Metallo-beta-lactamase domain protein</fullName>
    </submittedName>
</protein>
<dbReference type="SUPFAM" id="SSF56281">
    <property type="entry name" value="Metallo-hydrolase/oxidoreductase"/>
    <property type="match status" value="1"/>
</dbReference>
<sequence>MKRKIIRTMIVFLAVAALLVAAIALFMNRPEFGRAPRGERLERIWRSPNYRDGAFRNRHATPQLTSGKGWWATMYDFLFERKERNRPDHALPAVKTDLKALDPKENLLVWFGHSSYLIQADGLRILVDPVFETASPLPFFNRPFEGTDLYKPEDMPGIDLLVITHDHWDHLDYGTVTKLRDRTGRVVCPLGVGEYFEYWGFDPQRITELDWGEQAALGGGFTVYCRPARHFSGRTFRANRTLWASFVVETPSQRIFLGGDGGYDTHFADVAREFPNLDVAVLEDGQYSEDWRYIHMLPADLKRAVEDLGARRVFPVHNSKYALARHPWDEPLNNAAALAAENPEAGIVLPRIGEPVRLDRSDTLPGRWWTAPEN</sequence>
<organism evidence="2 3">
    <name type="scientific">Alistipes putredinis DSM 17216</name>
    <dbReference type="NCBI Taxonomy" id="445970"/>
    <lineage>
        <taxon>Bacteria</taxon>
        <taxon>Pseudomonadati</taxon>
        <taxon>Bacteroidota</taxon>
        <taxon>Bacteroidia</taxon>
        <taxon>Bacteroidales</taxon>
        <taxon>Rikenellaceae</taxon>
        <taxon>Alistipes</taxon>
    </lineage>
</organism>
<dbReference type="SMART" id="SM00849">
    <property type="entry name" value="Lactamase_B"/>
    <property type="match status" value="1"/>
</dbReference>
<keyword evidence="3" id="KW-1185">Reference proteome</keyword>
<evidence type="ECO:0000313" key="2">
    <source>
        <dbReference type="EMBL" id="EDS02794.1"/>
    </source>
</evidence>
<dbReference type="PANTHER" id="PTHR15032:SF4">
    <property type="entry name" value="N-ACYL-PHOSPHATIDYLETHANOLAMINE-HYDROLYZING PHOSPHOLIPASE D"/>
    <property type="match status" value="1"/>
</dbReference>
<dbReference type="InterPro" id="IPR036866">
    <property type="entry name" value="RibonucZ/Hydroxyglut_hydro"/>
</dbReference>
<gene>
    <name evidence="2" type="ORF">ALIPUT_02327</name>
</gene>
<dbReference type="GeneID" id="73802769"/>
<dbReference type="eggNOG" id="COG2220">
    <property type="taxonomic scope" value="Bacteria"/>
</dbReference>
<reference evidence="2" key="2">
    <citation type="submission" date="2013-09" db="EMBL/GenBank/DDBJ databases">
        <title>Draft genome sequence of Alistipes putredinis (DSM 17216).</title>
        <authorList>
            <person name="Sudarsanam P."/>
            <person name="Ley R."/>
            <person name="Guruge J."/>
            <person name="Turnbaugh P.J."/>
            <person name="Mahowald M."/>
            <person name="Liep D."/>
            <person name="Gordon J."/>
        </authorList>
    </citation>
    <scope>NUCLEOTIDE SEQUENCE</scope>
    <source>
        <strain evidence="2">DSM 17216</strain>
    </source>
</reference>
<dbReference type="GO" id="GO:0005737">
    <property type="term" value="C:cytoplasm"/>
    <property type="evidence" value="ECO:0007669"/>
    <property type="project" value="TreeGrafter"/>
</dbReference>